<protein>
    <submittedName>
        <fullName evidence="1">Uncharacterized protein</fullName>
    </submittedName>
</protein>
<organism evidence="1">
    <name type="scientific">Human herpesvirus 2</name>
    <name type="common">HHV-2</name>
    <name type="synonym">Human herpes simplex virus 2</name>
    <dbReference type="NCBI Taxonomy" id="10310"/>
    <lineage>
        <taxon>Viruses</taxon>
        <taxon>Duplodnaviria</taxon>
        <taxon>Heunggongvirae</taxon>
        <taxon>Peploviricota</taxon>
        <taxon>Herviviricetes</taxon>
        <taxon>Herpesvirales</taxon>
        <taxon>Orthoherpesviridae</taxon>
        <taxon>Alphaherpesvirinae</taxon>
        <taxon>Simplexvirus</taxon>
        <taxon>Simplexvirus humanalpha2</taxon>
    </lineage>
</organism>
<evidence type="ECO:0000313" key="1">
    <source>
        <dbReference type="EMBL" id="QBH78382.1"/>
    </source>
</evidence>
<proteinExistence type="predicted"/>
<sequence length="31" mass="3288">MDTPHDNNAFYSVLLLPSSPGGLPFGLPCLN</sequence>
<organismHost>
    <name type="scientific">Homo sapiens</name>
    <name type="common">Human</name>
    <dbReference type="NCBI Taxonomy" id="9606"/>
</organismHost>
<dbReference type="EMBL" id="MH790583">
    <property type="protein sequence ID" value="QBH78382.1"/>
    <property type="molecule type" value="Genomic_DNA"/>
</dbReference>
<accession>A0A481TBT3</accession>
<name>A0A481TBT3_HHV2</name>
<reference evidence="1" key="1">
    <citation type="submission" date="2018-08" db="EMBL/GenBank/DDBJ databases">
        <title>HSV2 whole genome sequences from clinical isolates.</title>
        <authorList>
            <person name="Roychoudhury P."/>
            <person name="Greninger A.L."/>
            <person name="Jerome K.R."/>
            <person name="Johnston C."/>
            <person name="Wald A."/>
            <person name="Xie H."/>
        </authorList>
    </citation>
    <scope>NUCLEOTIDE SEQUENCE</scope>
    <source>
        <strain evidence="1">2003-24998</strain>
    </source>
</reference>